<evidence type="ECO:0000256" key="7">
    <source>
        <dbReference type="SAM" id="Phobius"/>
    </source>
</evidence>
<dbReference type="InterPro" id="IPR000719">
    <property type="entry name" value="Prot_kinase_dom"/>
</dbReference>
<sequence length="529" mass="55491">MTLQPGNTIEGKYRIVRLLGQGGMGAVYEGENERIHRRVAIKVLHASVSGKEDVVQRFEREAQAAGRIGSEHIVEVLDLGNLPTGERFMVMEFLDGQSLGDRIKKRKRLTPQELAPLIHGMLEGLAAAHDAGIVHRDLKPDNVYLINNKNQRDFVKILDFGVSKFSALDTDMSMTKTGAVMGTPYYMSPEQARGGKIDARSDLYSVGVVMYQAITGRLPFQAQTFNELVFKIALESPDPAELVVPNLDPNFAAIIAKAMIRDANVRFQTAREFQATVAQWMMANPAGPELSAGRIPTIQPGMFDPRMSQQNPLVGTGPLGLPAGFDPRMSQQNPLVGTGQLGLPAGFDPRMSQQNPMVMGQQPIPGTSLGMSHPNLGMSHAGLTVVGAPPKSGNGAMVAIGLLGTLLVAASGLIVWKFVLDKPAAGTPPAVTTQAAATQPPPMPTPAPTLAPTPTAAATEEAPTPADTNTAAVGTATPPIGVGGPLPTGARTSSTAPVGTGTGTGTGKKPPTPTTTATSTGGRKMGSDL</sequence>
<keyword evidence="7" id="KW-0812">Transmembrane</keyword>
<dbReference type="PROSITE" id="PS50011">
    <property type="entry name" value="PROTEIN_KINASE_DOM"/>
    <property type="match status" value="1"/>
</dbReference>
<evidence type="ECO:0000256" key="4">
    <source>
        <dbReference type="ARBA" id="ARBA00022840"/>
    </source>
</evidence>
<evidence type="ECO:0000313" key="9">
    <source>
        <dbReference type="EMBL" id="MDC0740043.1"/>
    </source>
</evidence>
<keyword evidence="7" id="KW-1133">Transmembrane helix</keyword>
<evidence type="ECO:0000256" key="3">
    <source>
        <dbReference type="ARBA" id="ARBA00022777"/>
    </source>
</evidence>
<dbReference type="SMART" id="SM00220">
    <property type="entry name" value="S_TKc"/>
    <property type="match status" value="1"/>
</dbReference>
<gene>
    <name evidence="9" type="ORF">POL67_01720</name>
</gene>
<dbReference type="Proteomes" id="UP001221411">
    <property type="component" value="Unassembled WGS sequence"/>
</dbReference>
<keyword evidence="3 9" id="KW-0418">Kinase</keyword>
<keyword evidence="4 5" id="KW-0067">ATP-binding</keyword>
<dbReference type="EMBL" id="JAQNDO010000001">
    <property type="protein sequence ID" value="MDC0740043.1"/>
    <property type="molecule type" value="Genomic_DNA"/>
</dbReference>
<evidence type="ECO:0000256" key="5">
    <source>
        <dbReference type="PROSITE-ProRule" id="PRU10141"/>
    </source>
</evidence>
<dbReference type="InterPro" id="IPR008271">
    <property type="entry name" value="Ser/Thr_kinase_AS"/>
</dbReference>
<accession>A0ABT5EFN4</accession>
<dbReference type="PROSITE" id="PS00107">
    <property type="entry name" value="PROTEIN_KINASE_ATP"/>
    <property type="match status" value="1"/>
</dbReference>
<dbReference type="InterPro" id="IPR011009">
    <property type="entry name" value="Kinase-like_dom_sf"/>
</dbReference>
<keyword evidence="10" id="KW-1185">Reference proteome</keyword>
<name>A0ABT5EFN4_9BACT</name>
<comment type="caution">
    <text evidence="9">The sequence shown here is derived from an EMBL/GenBank/DDBJ whole genome shotgun (WGS) entry which is preliminary data.</text>
</comment>
<dbReference type="Pfam" id="PF00069">
    <property type="entry name" value="Pkinase"/>
    <property type="match status" value="1"/>
</dbReference>
<keyword evidence="7" id="KW-0472">Membrane</keyword>
<proteinExistence type="predicted"/>
<evidence type="ECO:0000259" key="8">
    <source>
        <dbReference type="PROSITE" id="PS50011"/>
    </source>
</evidence>
<feature type="compositionally biased region" description="Pro residues" evidence="6">
    <location>
        <begin position="439"/>
        <end position="451"/>
    </location>
</feature>
<dbReference type="SUPFAM" id="SSF56112">
    <property type="entry name" value="Protein kinase-like (PK-like)"/>
    <property type="match status" value="1"/>
</dbReference>
<dbReference type="InterPro" id="IPR017441">
    <property type="entry name" value="Protein_kinase_ATP_BS"/>
</dbReference>
<evidence type="ECO:0000256" key="1">
    <source>
        <dbReference type="ARBA" id="ARBA00022679"/>
    </source>
</evidence>
<dbReference type="RefSeq" id="WP_271914889.1">
    <property type="nucleotide sequence ID" value="NZ_JAQNDO010000001.1"/>
</dbReference>
<feature type="region of interest" description="Disordered" evidence="6">
    <location>
        <begin position="427"/>
        <end position="529"/>
    </location>
</feature>
<dbReference type="GO" id="GO:0016301">
    <property type="term" value="F:kinase activity"/>
    <property type="evidence" value="ECO:0007669"/>
    <property type="project" value="UniProtKB-KW"/>
</dbReference>
<feature type="compositionally biased region" description="Low complexity" evidence="6">
    <location>
        <begin position="427"/>
        <end position="438"/>
    </location>
</feature>
<organism evidence="9 10">
    <name type="scientific">Polyangium mundeleinium</name>
    <dbReference type="NCBI Taxonomy" id="2995306"/>
    <lineage>
        <taxon>Bacteria</taxon>
        <taxon>Pseudomonadati</taxon>
        <taxon>Myxococcota</taxon>
        <taxon>Polyangia</taxon>
        <taxon>Polyangiales</taxon>
        <taxon>Polyangiaceae</taxon>
        <taxon>Polyangium</taxon>
    </lineage>
</organism>
<dbReference type="Gene3D" id="1.10.510.10">
    <property type="entry name" value="Transferase(Phosphotransferase) domain 1"/>
    <property type="match status" value="1"/>
</dbReference>
<keyword evidence="2 5" id="KW-0547">Nucleotide-binding</keyword>
<evidence type="ECO:0000256" key="2">
    <source>
        <dbReference type="ARBA" id="ARBA00022741"/>
    </source>
</evidence>
<feature type="compositionally biased region" description="Low complexity" evidence="6">
    <location>
        <begin position="452"/>
        <end position="472"/>
    </location>
</feature>
<evidence type="ECO:0000313" key="10">
    <source>
        <dbReference type="Proteomes" id="UP001221411"/>
    </source>
</evidence>
<protein>
    <submittedName>
        <fullName evidence="9">Serine/threonine-protein kinase</fullName>
    </submittedName>
</protein>
<feature type="binding site" evidence="5">
    <location>
        <position position="42"/>
    </location>
    <ligand>
        <name>ATP</name>
        <dbReference type="ChEBI" id="CHEBI:30616"/>
    </ligand>
</feature>
<dbReference type="Gene3D" id="3.30.200.20">
    <property type="entry name" value="Phosphorylase Kinase, domain 1"/>
    <property type="match status" value="1"/>
</dbReference>
<dbReference type="PANTHER" id="PTHR43289:SF6">
    <property type="entry name" value="SERINE_THREONINE-PROTEIN KINASE NEKL-3"/>
    <property type="match status" value="1"/>
</dbReference>
<keyword evidence="1" id="KW-0808">Transferase</keyword>
<reference evidence="9 10" key="1">
    <citation type="submission" date="2022-11" db="EMBL/GenBank/DDBJ databases">
        <title>Minimal conservation of predation-associated metabolite biosynthetic gene clusters underscores biosynthetic potential of Myxococcota including descriptions for ten novel species: Archangium lansinium sp. nov., Myxococcus landrumus sp. nov., Nannocystis bai.</title>
        <authorList>
            <person name="Ahearne A."/>
            <person name="Stevens C."/>
            <person name="Dowd S."/>
        </authorList>
    </citation>
    <scope>NUCLEOTIDE SEQUENCE [LARGE SCALE GENOMIC DNA]</scope>
    <source>
        <strain evidence="9 10">RJM3</strain>
    </source>
</reference>
<evidence type="ECO:0000256" key="6">
    <source>
        <dbReference type="SAM" id="MobiDB-lite"/>
    </source>
</evidence>
<dbReference type="PROSITE" id="PS00108">
    <property type="entry name" value="PROTEIN_KINASE_ST"/>
    <property type="match status" value="1"/>
</dbReference>
<dbReference type="PANTHER" id="PTHR43289">
    <property type="entry name" value="MITOGEN-ACTIVATED PROTEIN KINASE KINASE KINASE 20-RELATED"/>
    <property type="match status" value="1"/>
</dbReference>
<dbReference type="CDD" id="cd14014">
    <property type="entry name" value="STKc_PknB_like"/>
    <property type="match status" value="1"/>
</dbReference>
<feature type="transmembrane region" description="Helical" evidence="7">
    <location>
        <begin position="396"/>
        <end position="416"/>
    </location>
</feature>
<feature type="domain" description="Protein kinase" evidence="8">
    <location>
        <begin position="13"/>
        <end position="281"/>
    </location>
</feature>